<keyword evidence="3" id="KW-0223">Dioxygenase</keyword>
<evidence type="ECO:0000259" key="2">
    <source>
        <dbReference type="Pfam" id="PF13532"/>
    </source>
</evidence>
<feature type="domain" description="Alpha-ketoglutarate-dependent dioxygenase AlkB-like" evidence="2">
    <location>
        <begin position="141"/>
        <end position="279"/>
    </location>
</feature>
<gene>
    <name evidence="3" type="ORF">KP79_PYT09166</name>
</gene>
<dbReference type="GO" id="GO:0006974">
    <property type="term" value="P:DNA damage response"/>
    <property type="evidence" value="ECO:0007669"/>
    <property type="project" value="InterPro"/>
</dbReference>
<evidence type="ECO:0000256" key="1">
    <source>
        <dbReference type="ARBA" id="ARBA00001954"/>
    </source>
</evidence>
<dbReference type="Proteomes" id="UP000242188">
    <property type="component" value="Unassembled WGS sequence"/>
</dbReference>
<dbReference type="GO" id="GO:0006631">
    <property type="term" value="P:fatty acid metabolic process"/>
    <property type="evidence" value="ECO:0007669"/>
    <property type="project" value="TreeGrafter"/>
</dbReference>
<proteinExistence type="predicted"/>
<dbReference type="GO" id="GO:0051213">
    <property type="term" value="F:dioxygenase activity"/>
    <property type="evidence" value="ECO:0007669"/>
    <property type="project" value="UniProtKB-KW"/>
</dbReference>
<sequence>MWCRSSAFMMSLRKLKITRLKTMCMSLSSENGLPIKCLSSRDILGSRQHSCSCLALTSSHAMSNSLLVNNSNNYCTASESILNKDILGDINSFMTTSDSQTANELGPVMLVYQNFISPEEEEQLFNEIEPYMKRLRYEYDHWDGAIHGYRETERRKWTKSNDAVLKRVGDLAFPSGVQPLAHVHILDLNKDGHIKPHIDAVRFCGSTIAGLCLLSPCVMRLVHDKDKQRWADVLLERRSLYIMKDTARYNYTHEVLSNEKSVFNGRPVPKERRISVIMRNEAS</sequence>
<dbReference type="EMBL" id="NEDP02005318">
    <property type="protein sequence ID" value="OWF42119.1"/>
    <property type="molecule type" value="Genomic_DNA"/>
</dbReference>
<dbReference type="InterPro" id="IPR037151">
    <property type="entry name" value="AlkB-like_sf"/>
</dbReference>
<dbReference type="PANTHER" id="PTHR21052:SF0">
    <property type="entry name" value="ALPHA-KETOGLUTARATE-DEPENDENT DIOXYGENASE ALKB HOMOLOG 7, MITOCHONDRIAL"/>
    <property type="match status" value="1"/>
</dbReference>
<comment type="cofactor">
    <cofactor evidence="1">
        <name>Fe(2+)</name>
        <dbReference type="ChEBI" id="CHEBI:29033"/>
    </cofactor>
</comment>
<keyword evidence="4" id="KW-1185">Reference proteome</keyword>
<evidence type="ECO:0000313" key="3">
    <source>
        <dbReference type="EMBL" id="OWF42119.1"/>
    </source>
</evidence>
<organism evidence="3 4">
    <name type="scientific">Mizuhopecten yessoensis</name>
    <name type="common">Japanese scallop</name>
    <name type="synonym">Patinopecten yessoensis</name>
    <dbReference type="NCBI Taxonomy" id="6573"/>
    <lineage>
        <taxon>Eukaryota</taxon>
        <taxon>Metazoa</taxon>
        <taxon>Spiralia</taxon>
        <taxon>Lophotrochozoa</taxon>
        <taxon>Mollusca</taxon>
        <taxon>Bivalvia</taxon>
        <taxon>Autobranchia</taxon>
        <taxon>Pteriomorphia</taxon>
        <taxon>Pectinida</taxon>
        <taxon>Pectinoidea</taxon>
        <taxon>Pectinidae</taxon>
        <taxon>Mizuhopecten</taxon>
    </lineage>
</organism>
<dbReference type="Pfam" id="PF13532">
    <property type="entry name" value="2OG-FeII_Oxy_2"/>
    <property type="match status" value="1"/>
</dbReference>
<dbReference type="AlphaFoldDB" id="A0A210Q0D4"/>
<dbReference type="PANTHER" id="PTHR21052">
    <property type="entry name" value="SPERMATOGENESIS ASSOCIATED 11-RELATED"/>
    <property type="match status" value="1"/>
</dbReference>
<comment type="caution">
    <text evidence="3">The sequence shown here is derived from an EMBL/GenBank/DDBJ whole genome shotgun (WGS) entry which is preliminary data.</text>
</comment>
<accession>A0A210Q0D4</accession>
<reference evidence="3 4" key="1">
    <citation type="journal article" date="2017" name="Nat. Ecol. Evol.">
        <title>Scallop genome provides insights into evolution of bilaterian karyotype and development.</title>
        <authorList>
            <person name="Wang S."/>
            <person name="Zhang J."/>
            <person name="Jiao W."/>
            <person name="Li J."/>
            <person name="Xun X."/>
            <person name="Sun Y."/>
            <person name="Guo X."/>
            <person name="Huan P."/>
            <person name="Dong B."/>
            <person name="Zhang L."/>
            <person name="Hu X."/>
            <person name="Sun X."/>
            <person name="Wang J."/>
            <person name="Zhao C."/>
            <person name="Wang Y."/>
            <person name="Wang D."/>
            <person name="Huang X."/>
            <person name="Wang R."/>
            <person name="Lv J."/>
            <person name="Li Y."/>
            <person name="Zhang Z."/>
            <person name="Liu B."/>
            <person name="Lu W."/>
            <person name="Hui Y."/>
            <person name="Liang J."/>
            <person name="Zhou Z."/>
            <person name="Hou R."/>
            <person name="Li X."/>
            <person name="Liu Y."/>
            <person name="Li H."/>
            <person name="Ning X."/>
            <person name="Lin Y."/>
            <person name="Zhao L."/>
            <person name="Xing Q."/>
            <person name="Dou J."/>
            <person name="Li Y."/>
            <person name="Mao J."/>
            <person name="Guo H."/>
            <person name="Dou H."/>
            <person name="Li T."/>
            <person name="Mu C."/>
            <person name="Jiang W."/>
            <person name="Fu Q."/>
            <person name="Fu X."/>
            <person name="Miao Y."/>
            <person name="Liu J."/>
            <person name="Yu Q."/>
            <person name="Li R."/>
            <person name="Liao H."/>
            <person name="Li X."/>
            <person name="Kong Y."/>
            <person name="Jiang Z."/>
            <person name="Chourrout D."/>
            <person name="Li R."/>
            <person name="Bao Z."/>
        </authorList>
    </citation>
    <scope>NUCLEOTIDE SEQUENCE [LARGE SCALE GENOMIC DNA]</scope>
    <source>
        <strain evidence="3 4">PY_sf001</strain>
    </source>
</reference>
<dbReference type="SUPFAM" id="SSF51197">
    <property type="entry name" value="Clavaminate synthase-like"/>
    <property type="match status" value="1"/>
</dbReference>
<protein>
    <submittedName>
        <fullName evidence="3">Alpha-ketoglutarate-dependent dioxygenase alkB-like 7</fullName>
    </submittedName>
</protein>
<keyword evidence="3" id="KW-0560">Oxidoreductase</keyword>
<dbReference type="Gene3D" id="2.60.120.590">
    <property type="entry name" value="Alpha-ketoglutarate-dependent dioxygenase AlkB-like"/>
    <property type="match status" value="1"/>
</dbReference>
<dbReference type="STRING" id="6573.A0A210Q0D4"/>
<dbReference type="InterPro" id="IPR032870">
    <property type="entry name" value="ALKBH7-like"/>
</dbReference>
<dbReference type="OrthoDB" id="28127at2759"/>
<name>A0A210Q0D4_MIZYE</name>
<dbReference type="InterPro" id="IPR027450">
    <property type="entry name" value="AlkB-like"/>
</dbReference>
<dbReference type="GO" id="GO:0005759">
    <property type="term" value="C:mitochondrial matrix"/>
    <property type="evidence" value="ECO:0007669"/>
    <property type="project" value="TreeGrafter"/>
</dbReference>
<evidence type="ECO:0000313" key="4">
    <source>
        <dbReference type="Proteomes" id="UP000242188"/>
    </source>
</evidence>